<comment type="caution">
    <text evidence="2">The sequence shown here is derived from an EMBL/GenBank/DDBJ whole genome shotgun (WGS) entry which is preliminary data.</text>
</comment>
<evidence type="ECO:0000259" key="1">
    <source>
        <dbReference type="PROSITE" id="PS50883"/>
    </source>
</evidence>
<dbReference type="PANTHER" id="PTHR33121">
    <property type="entry name" value="CYCLIC DI-GMP PHOSPHODIESTERASE PDEF"/>
    <property type="match status" value="1"/>
</dbReference>
<dbReference type="Gene3D" id="3.20.20.450">
    <property type="entry name" value="EAL domain"/>
    <property type="match status" value="1"/>
</dbReference>
<reference evidence="2 3" key="1">
    <citation type="submission" date="2018-08" db="EMBL/GenBank/DDBJ databases">
        <title>Bacillus jemisoniae sp. nov., Bacillus chryseoplanitiae sp. nov., Bacillus resnikiae sp. nov., and Bacillus frankliniae sp. nov., isolated from Viking spacecraft and associated surfaces.</title>
        <authorList>
            <person name="Seuylemezian A."/>
            <person name="Vaishampayan P."/>
        </authorList>
    </citation>
    <scope>NUCLEOTIDE SEQUENCE [LARGE SCALE GENOMIC DNA]</scope>
    <source>
        <strain evidence="2 3">JJ-247</strain>
    </source>
</reference>
<dbReference type="InterPro" id="IPR050706">
    <property type="entry name" value="Cyclic-di-GMP_PDE-like"/>
</dbReference>
<protein>
    <submittedName>
        <fullName evidence="2">EAL domain-containing protein</fullName>
    </submittedName>
</protein>
<dbReference type="PANTHER" id="PTHR33121:SF76">
    <property type="entry name" value="SIGNALING PROTEIN"/>
    <property type="match status" value="1"/>
</dbReference>
<name>A0A398BK68_9BACI</name>
<dbReference type="InterPro" id="IPR035919">
    <property type="entry name" value="EAL_sf"/>
</dbReference>
<evidence type="ECO:0000313" key="3">
    <source>
        <dbReference type="Proteomes" id="UP000265816"/>
    </source>
</evidence>
<dbReference type="OrthoDB" id="581425at2"/>
<evidence type="ECO:0000313" key="2">
    <source>
        <dbReference type="EMBL" id="RID88888.1"/>
    </source>
</evidence>
<dbReference type="GO" id="GO:0071111">
    <property type="term" value="F:cyclic-guanylate-specific phosphodiesterase activity"/>
    <property type="evidence" value="ECO:0007669"/>
    <property type="project" value="InterPro"/>
</dbReference>
<accession>A0A398BK68</accession>
<dbReference type="SMART" id="SM00052">
    <property type="entry name" value="EAL"/>
    <property type="match status" value="1"/>
</dbReference>
<dbReference type="CDD" id="cd01948">
    <property type="entry name" value="EAL"/>
    <property type="match status" value="1"/>
</dbReference>
<dbReference type="EMBL" id="QWVT01000002">
    <property type="protein sequence ID" value="RID88888.1"/>
    <property type="molecule type" value="Genomic_DNA"/>
</dbReference>
<dbReference type="Proteomes" id="UP000265816">
    <property type="component" value="Unassembled WGS sequence"/>
</dbReference>
<dbReference type="PROSITE" id="PS50883">
    <property type="entry name" value="EAL"/>
    <property type="match status" value="1"/>
</dbReference>
<dbReference type="SUPFAM" id="SSF141868">
    <property type="entry name" value="EAL domain-like"/>
    <property type="match status" value="1"/>
</dbReference>
<dbReference type="InterPro" id="IPR001633">
    <property type="entry name" value="EAL_dom"/>
</dbReference>
<proteinExistence type="predicted"/>
<dbReference type="Pfam" id="PF00563">
    <property type="entry name" value="EAL"/>
    <property type="match status" value="1"/>
</dbReference>
<sequence>MKRMARIKDKLAAWGKIFLPHSCVRYYPPQFIVRNPVVQGVGNAFDEGCEVAVIAYTVHNHQELAQQLGGEYPQYLSKMKNHFRYAVNKEIEERNIIVLHDYFSYSLTLFIRVEDGRQCISEIAGKMKKILCEAETKINGEMSPVAPVIDTGFIFIDKNHHSIQEAVLNGQQQALAISAKKGQSEFNQMVYEVNKIVAEKNIRLLAQPIIDVASKKIHAWEMLTRGPEGTSLESPLQLFSVARQTSSLYALEMIVLEKTLEQILLTQCREDIFINFTPITLGSPRFVADMKEMLSRKGAIPPGQITFEVTERDSIEEIENFVYNIKELRRMGFKIAVDDTGAGYASLNTISEIMPDIIKIDRSVIENIDKNSVKESMLKGLLLVAREAGSLVVAEGIENEEEASVLSRNKVDLAQGYFYARPGRLNSLASV</sequence>
<gene>
    <name evidence="2" type="ORF">D1970_01205</name>
</gene>
<organism evidence="2 3">
    <name type="scientific">Mesobacillus zeae</name>
    <dbReference type="NCBI Taxonomy" id="1917180"/>
    <lineage>
        <taxon>Bacteria</taxon>
        <taxon>Bacillati</taxon>
        <taxon>Bacillota</taxon>
        <taxon>Bacilli</taxon>
        <taxon>Bacillales</taxon>
        <taxon>Bacillaceae</taxon>
        <taxon>Mesobacillus</taxon>
    </lineage>
</organism>
<keyword evidence="3" id="KW-1185">Reference proteome</keyword>
<feature type="domain" description="EAL" evidence="1">
    <location>
        <begin position="186"/>
        <end position="431"/>
    </location>
</feature>
<dbReference type="AlphaFoldDB" id="A0A398BK68"/>